<evidence type="ECO:0000313" key="2">
    <source>
        <dbReference type="EMBL" id="OGC18957.1"/>
    </source>
</evidence>
<name>A0A1F4SEX5_UNCSA</name>
<feature type="region of interest" description="Disordered" evidence="1">
    <location>
        <begin position="265"/>
        <end position="291"/>
    </location>
</feature>
<evidence type="ECO:0000313" key="3">
    <source>
        <dbReference type="Proteomes" id="UP000178417"/>
    </source>
</evidence>
<sequence>MNDPKVSGDGYLNILKYGNQKLSREQIDKIKATNDKGVGAAQTFVYAKTEGDTVIITSSSDPQPKDSVKVDLSDGLSFEELKALGINPQEIDFITISARGWKLIGETETQPGTEAEIIDGKEASLASKKVSEYADREGISEETAWKLYFDKEAHLDRVSPTDKTKRLAAEESIQQEYIEYQLDPDNMGKAFTGFLNEAKNVPADSIITKNDPKDATELRRLAFGSRFNARIQKEILGVTVPIGTKCEDINNADKIFEWAKNTKTLKEPPPPAIQQLEGAKGETSPSLAAASTPIETSLLETPLSEPETIEKAKALFAEAFTYSKESKTVTINDEALIQLQTLIEQSAREGFQSPKLIEIARRINPELKPEDHALIFEFENAKDAKTKNAAAEKTYQRVGQLAKNEIDNYDGFVSTSKSAALKRLNAFWWALDCILLNADAKKVDQKLGEIASKATINYRNLLNDFSFLYNSDFTINRKLSLLNKLKRNTPILPQERPILTSIIEDASFDLSRAPLGSQAKINAYRRLCVLTNIALSMGISDSEINARMEKTSMPGIDLKREHEFFAKFGEAVSSPEKTDDYAVRADVLEQIDRVAQSCNKAKASYFANPTTQSQEIFKSTEILLATYISIALEVGFSYEQIRSLLSTDNIFDPPARNTGFSLNEVKTKGAVELSPLDLPAEVTAILKELDVYDNICEDVTGIYFTNEINSKVAERTMGGAGGEAIPYIRKIWIDSLTPEGTIESPQMLAMVIIHEWLHVKWEIDNQNNKELLRSLPNERNSFLGGAKFMKIYLATLISKHKNELQEYETLKAAYLAVKISEPDAPIPPRLFELENGIVKITSEIALTIYSDEITGLAANSILRYPANDTSQRTDIFEGSEELDLDTYPTNLSGGYGKQIDQWIASSGLQEESAEETKMLYQWILSGDADIAGSSYDNKIYGATVRNFTVPTNTLLDESQPFAPLIPIQQYYSLSATGMTKDIDLYSICWHNNSLYKLNQGAFNDAARAFVEKTAHLDIKDYSKIFPAILVVLEDSYVSTIGLKEYLDNNYMYLKNIFIRSYSLNNFQAETAIELLKFLANYKIDIPQQYNISNSATAITICYLATNSWRFDQNILASILQAQGQQKILQECGYPAS</sequence>
<dbReference type="Proteomes" id="UP000178417">
    <property type="component" value="Unassembled WGS sequence"/>
</dbReference>
<dbReference type="EMBL" id="MEUB01000064">
    <property type="protein sequence ID" value="OGC18957.1"/>
    <property type="molecule type" value="Genomic_DNA"/>
</dbReference>
<dbReference type="AlphaFoldDB" id="A0A1F4SEX5"/>
<dbReference type="STRING" id="1802579.A2310_05965"/>
<comment type="caution">
    <text evidence="2">The sequence shown here is derived from an EMBL/GenBank/DDBJ whole genome shotgun (WGS) entry which is preliminary data.</text>
</comment>
<gene>
    <name evidence="2" type="ORF">A2310_05965</name>
</gene>
<proteinExistence type="predicted"/>
<protein>
    <submittedName>
        <fullName evidence="2">Uncharacterized protein</fullName>
    </submittedName>
</protein>
<organism evidence="2 3">
    <name type="scientific">candidate division WOR-1 bacterium RIFOXYB2_FULL_37_13</name>
    <dbReference type="NCBI Taxonomy" id="1802579"/>
    <lineage>
        <taxon>Bacteria</taxon>
        <taxon>Bacillati</taxon>
        <taxon>Saganbacteria</taxon>
    </lineage>
</organism>
<evidence type="ECO:0000256" key="1">
    <source>
        <dbReference type="SAM" id="MobiDB-lite"/>
    </source>
</evidence>
<reference evidence="2 3" key="1">
    <citation type="journal article" date="2016" name="Nat. Commun.">
        <title>Thousands of microbial genomes shed light on interconnected biogeochemical processes in an aquifer system.</title>
        <authorList>
            <person name="Anantharaman K."/>
            <person name="Brown C.T."/>
            <person name="Hug L.A."/>
            <person name="Sharon I."/>
            <person name="Castelle C.J."/>
            <person name="Probst A.J."/>
            <person name="Thomas B.C."/>
            <person name="Singh A."/>
            <person name="Wilkins M.J."/>
            <person name="Karaoz U."/>
            <person name="Brodie E.L."/>
            <person name="Williams K.H."/>
            <person name="Hubbard S.S."/>
            <person name="Banfield J.F."/>
        </authorList>
    </citation>
    <scope>NUCLEOTIDE SEQUENCE [LARGE SCALE GENOMIC DNA]</scope>
</reference>
<accession>A0A1F4SEX5</accession>